<dbReference type="PANTHER" id="PTHR10947:SF0">
    <property type="entry name" value="PHENYLALANINE--TRNA LIGASE BETA SUBUNIT"/>
    <property type="match status" value="1"/>
</dbReference>
<dbReference type="InterPro" id="IPR004531">
    <property type="entry name" value="Phe-tRNA-synth_IIc_bsu_arc_euk"/>
</dbReference>
<organism evidence="18">
    <name type="scientific">Oppiella nova</name>
    <dbReference type="NCBI Taxonomy" id="334625"/>
    <lineage>
        <taxon>Eukaryota</taxon>
        <taxon>Metazoa</taxon>
        <taxon>Ecdysozoa</taxon>
        <taxon>Arthropoda</taxon>
        <taxon>Chelicerata</taxon>
        <taxon>Arachnida</taxon>
        <taxon>Acari</taxon>
        <taxon>Acariformes</taxon>
        <taxon>Sarcoptiformes</taxon>
        <taxon>Oribatida</taxon>
        <taxon>Brachypylina</taxon>
        <taxon>Oppioidea</taxon>
        <taxon>Oppiidae</taxon>
        <taxon>Oppiella</taxon>
    </lineage>
</organism>
<evidence type="ECO:0000256" key="15">
    <source>
        <dbReference type="ARBA" id="ARBA00033189"/>
    </source>
</evidence>
<dbReference type="Pfam" id="PF17759">
    <property type="entry name" value="tRNA_synthFbeta"/>
    <property type="match status" value="1"/>
</dbReference>
<keyword evidence="11" id="KW-0067">ATP-binding</keyword>
<sequence>MPTINVNRDLLFKLLDTHFTEEAFDELCFEFGIELDEVTSEKQMKAKEQGMDRSKGAAEDVIYRIEIPANRYDLLCIEGLVRALLIFLGKAQIPEYRAITPPKAQLQQLIVLPNTMQVRPYAVAAILRGIHFTQEIYDSFIDLQEKLHQNLCRKRTLVAIGAHDLDTVKGPFFYDARVPNDIKFRPLKQTKEYTATELMELYSTDDHLKPFLHIIKDSPVYPVIYDQNNVILSMPPIINGDHSKITLKTKNIFIEMTATDLYKAKLVLDTFVSMFSEYSEQKFTVESVEVTQSDTSRDLFPTLKYREETVSVDYFNKNLGISQTAQQINTLLKRMSLGSEVIDEQLLRVRIPPIRQDILHACDILEDVGIAYGYNNIEFTVPKTQTIGHQFFLNKVTDQLRYEISRCGYTEILTFSLCSRDDIGEKMRRKDSLSKAVHVANPKTFDFQVGRTSLLPGLLKTIYSNKQIPLPLKLFEISDVIFKDSNEEVGARNERYLSAIYYNKTPGFEIIHGLLDRILHVLEIPFSANKKGVGYFIRAANDPRFLSGRCAEVVVNDKVVGIMGVLHPQVITNFDLAQPCSALELSLQALITHDLNQ</sequence>
<evidence type="ECO:0000256" key="16">
    <source>
        <dbReference type="ARBA" id="ARBA00049255"/>
    </source>
</evidence>
<keyword evidence="19" id="KW-1185">Reference proteome</keyword>
<evidence type="ECO:0000313" key="18">
    <source>
        <dbReference type="EMBL" id="CAD7642758.1"/>
    </source>
</evidence>
<evidence type="ECO:0000256" key="1">
    <source>
        <dbReference type="ARBA" id="ARBA00001946"/>
    </source>
</evidence>
<accession>A0A7R9LJD3</accession>
<evidence type="ECO:0000256" key="14">
    <source>
        <dbReference type="ARBA" id="ARBA00023146"/>
    </source>
</evidence>
<gene>
    <name evidence="18" type="ORF">ONB1V03_LOCUS3769</name>
</gene>
<dbReference type="PANTHER" id="PTHR10947">
    <property type="entry name" value="PHENYLALANYL-TRNA SYNTHETASE BETA CHAIN AND LEUCINE-RICH REPEAT-CONTAINING PROTEIN 47"/>
    <property type="match status" value="1"/>
</dbReference>
<dbReference type="NCBIfam" id="TIGR00471">
    <property type="entry name" value="pheT_arch"/>
    <property type="match status" value="1"/>
</dbReference>
<dbReference type="EMBL" id="OC916004">
    <property type="protein sequence ID" value="CAD7642758.1"/>
    <property type="molecule type" value="Genomic_DNA"/>
</dbReference>
<comment type="similarity">
    <text evidence="3">Belongs to the phenylalanyl-tRNA synthetase beta subunit family. Type 2 subfamily.</text>
</comment>
<feature type="domain" description="B5" evidence="17">
    <location>
        <begin position="303"/>
        <end position="379"/>
    </location>
</feature>
<dbReference type="GO" id="GO:0009328">
    <property type="term" value="C:phenylalanine-tRNA ligase complex"/>
    <property type="evidence" value="ECO:0007669"/>
    <property type="project" value="TreeGrafter"/>
</dbReference>
<evidence type="ECO:0000256" key="2">
    <source>
        <dbReference type="ARBA" id="ARBA00004496"/>
    </source>
</evidence>
<dbReference type="InterPro" id="IPR005147">
    <property type="entry name" value="tRNA_synthase_B5-dom"/>
</dbReference>
<evidence type="ECO:0000256" key="5">
    <source>
        <dbReference type="ARBA" id="ARBA00012814"/>
    </source>
</evidence>
<evidence type="ECO:0000256" key="10">
    <source>
        <dbReference type="ARBA" id="ARBA00022741"/>
    </source>
</evidence>
<dbReference type="InterPro" id="IPR041616">
    <property type="entry name" value="PheRS_beta_core"/>
</dbReference>
<evidence type="ECO:0000256" key="4">
    <source>
        <dbReference type="ARBA" id="ARBA00011209"/>
    </source>
</evidence>
<comment type="subunit">
    <text evidence="4">Tetramer of two alpha and two beta subunits.</text>
</comment>
<name>A0A7R9LJD3_9ACAR</name>
<dbReference type="Pfam" id="PF03484">
    <property type="entry name" value="B5"/>
    <property type="match status" value="1"/>
</dbReference>
<keyword evidence="10" id="KW-0547">Nucleotide-binding</keyword>
<evidence type="ECO:0000256" key="8">
    <source>
        <dbReference type="ARBA" id="ARBA00022598"/>
    </source>
</evidence>
<dbReference type="FunFam" id="3.50.40.10:FF:000002">
    <property type="entry name" value="phenylalanine--tRNA ligase beta subunit"/>
    <property type="match status" value="1"/>
</dbReference>
<dbReference type="FunFam" id="3.30.56.10:FF:000012">
    <property type="entry name" value="Phenylalanine-tRNA ligase, beta subunit"/>
    <property type="match status" value="1"/>
</dbReference>
<dbReference type="GO" id="GO:0000287">
    <property type="term" value="F:magnesium ion binding"/>
    <property type="evidence" value="ECO:0007669"/>
    <property type="project" value="InterPro"/>
</dbReference>
<dbReference type="InterPro" id="IPR020825">
    <property type="entry name" value="Phe-tRNA_synthase-like_B3/B4"/>
</dbReference>
<keyword evidence="14" id="KW-0030">Aminoacyl-tRNA synthetase</keyword>
<dbReference type="CDD" id="cd00769">
    <property type="entry name" value="PheRS_beta_core"/>
    <property type="match status" value="1"/>
</dbReference>
<dbReference type="Gene3D" id="3.50.40.10">
    <property type="entry name" value="Phenylalanyl-trna Synthetase, Chain B, domain 3"/>
    <property type="match status" value="1"/>
</dbReference>
<dbReference type="SMART" id="SM00874">
    <property type="entry name" value="B5"/>
    <property type="match status" value="1"/>
</dbReference>
<dbReference type="Proteomes" id="UP000728032">
    <property type="component" value="Unassembled WGS sequence"/>
</dbReference>
<comment type="cofactor">
    <cofactor evidence="1">
        <name>Mg(2+)</name>
        <dbReference type="ChEBI" id="CHEBI:18420"/>
    </cofactor>
</comment>
<dbReference type="EC" id="6.1.1.20" evidence="5"/>
<evidence type="ECO:0000256" key="12">
    <source>
        <dbReference type="ARBA" id="ARBA00022842"/>
    </source>
</evidence>
<dbReference type="FunFam" id="3.30.56.10:FF:000005">
    <property type="entry name" value="Phenylalanine--tRNA ligase beta subunit"/>
    <property type="match status" value="1"/>
</dbReference>
<evidence type="ECO:0000256" key="7">
    <source>
        <dbReference type="ARBA" id="ARBA00022490"/>
    </source>
</evidence>
<dbReference type="Pfam" id="PF18262">
    <property type="entry name" value="PhetRS_B1"/>
    <property type="match status" value="1"/>
</dbReference>
<dbReference type="AlphaFoldDB" id="A0A7R9LJD3"/>
<dbReference type="InterPro" id="IPR009061">
    <property type="entry name" value="DNA-bd_dom_put_sf"/>
</dbReference>
<keyword evidence="8" id="KW-0436">Ligase</keyword>
<dbReference type="GO" id="GO:0005524">
    <property type="term" value="F:ATP binding"/>
    <property type="evidence" value="ECO:0007669"/>
    <property type="project" value="UniProtKB-KW"/>
</dbReference>
<dbReference type="SUPFAM" id="SSF46955">
    <property type="entry name" value="Putative DNA-binding domain"/>
    <property type="match status" value="2"/>
</dbReference>
<dbReference type="PROSITE" id="PS51483">
    <property type="entry name" value="B5"/>
    <property type="match status" value="1"/>
</dbReference>
<keyword evidence="9" id="KW-0479">Metal-binding</keyword>
<dbReference type="GO" id="GO:0003723">
    <property type="term" value="F:RNA binding"/>
    <property type="evidence" value="ECO:0007669"/>
    <property type="project" value="InterPro"/>
</dbReference>
<dbReference type="Pfam" id="PF03483">
    <property type="entry name" value="B3_4"/>
    <property type="match status" value="1"/>
</dbReference>
<dbReference type="InterPro" id="IPR040659">
    <property type="entry name" value="PhetRS_B1"/>
</dbReference>
<dbReference type="EMBL" id="CAJPVJ010001179">
    <property type="protein sequence ID" value="CAG2164210.1"/>
    <property type="molecule type" value="Genomic_DNA"/>
</dbReference>
<dbReference type="OrthoDB" id="1698572at2759"/>
<evidence type="ECO:0000259" key="17">
    <source>
        <dbReference type="PROSITE" id="PS51483"/>
    </source>
</evidence>
<dbReference type="InterPro" id="IPR045060">
    <property type="entry name" value="Phe-tRNA-ligase_IIc_bsu"/>
</dbReference>
<dbReference type="FunFam" id="3.30.930.10:FF:000032">
    <property type="entry name" value="Phenylalanine--tRNA ligase beta subunit"/>
    <property type="match status" value="1"/>
</dbReference>
<dbReference type="SUPFAM" id="SSF55681">
    <property type="entry name" value="Class II aaRS and biotin synthetases"/>
    <property type="match status" value="1"/>
</dbReference>
<dbReference type="InterPro" id="IPR005146">
    <property type="entry name" value="B3/B4_tRNA-bd"/>
</dbReference>
<evidence type="ECO:0000256" key="13">
    <source>
        <dbReference type="ARBA" id="ARBA00022917"/>
    </source>
</evidence>
<keyword evidence="13" id="KW-0648">Protein biosynthesis</keyword>
<evidence type="ECO:0000313" key="19">
    <source>
        <dbReference type="Proteomes" id="UP000728032"/>
    </source>
</evidence>
<dbReference type="GO" id="GO:0006432">
    <property type="term" value="P:phenylalanyl-tRNA aminoacylation"/>
    <property type="evidence" value="ECO:0007669"/>
    <property type="project" value="InterPro"/>
</dbReference>
<evidence type="ECO:0000256" key="3">
    <source>
        <dbReference type="ARBA" id="ARBA00007438"/>
    </source>
</evidence>
<evidence type="ECO:0000256" key="11">
    <source>
        <dbReference type="ARBA" id="ARBA00022840"/>
    </source>
</evidence>
<proteinExistence type="inferred from homology"/>
<dbReference type="SMART" id="SM00873">
    <property type="entry name" value="B3_4"/>
    <property type="match status" value="1"/>
</dbReference>
<dbReference type="Gene3D" id="3.30.930.10">
    <property type="entry name" value="Bira Bifunctional Protein, Domain 2"/>
    <property type="match status" value="1"/>
</dbReference>
<evidence type="ECO:0000256" key="6">
    <source>
        <dbReference type="ARBA" id="ARBA00017032"/>
    </source>
</evidence>
<dbReference type="Gene3D" id="3.30.56.10">
    <property type="match status" value="2"/>
</dbReference>
<dbReference type="SUPFAM" id="SSF56037">
    <property type="entry name" value="PheT/TilS domain"/>
    <property type="match status" value="1"/>
</dbReference>
<comment type="subcellular location">
    <subcellularLocation>
        <location evidence="2">Cytoplasm</location>
    </subcellularLocation>
</comment>
<dbReference type="InterPro" id="IPR045864">
    <property type="entry name" value="aa-tRNA-synth_II/BPL/LPL"/>
</dbReference>
<keyword evidence="7" id="KW-0963">Cytoplasm</keyword>
<reference evidence="18" key="1">
    <citation type="submission" date="2020-11" db="EMBL/GenBank/DDBJ databases">
        <authorList>
            <person name="Tran Van P."/>
        </authorList>
    </citation>
    <scope>NUCLEOTIDE SEQUENCE</scope>
</reference>
<comment type="catalytic activity">
    <reaction evidence="16">
        <text>tRNA(Phe) + L-phenylalanine + ATP = L-phenylalanyl-tRNA(Phe) + AMP + diphosphate + H(+)</text>
        <dbReference type="Rhea" id="RHEA:19413"/>
        <dbReference type="Rhea" id="RHEA-COMP:9668"/>
        <dbReference type="Rhea" id="RHEA-COMP:9699"/>
        <dbReference type="ChEBI" id="CHEBI:15378"/>
        <dbReference type="ChEBI" id="CHEBI:30616"/>
        <dbReference type="ChEBI" id="CHEBI:33019"/>
        <dbReference type="ChEBI" id="CHEBI:58095"/>
        <dbReference type="ChEBI" id="CHEBI:78442"/>
        <dbReference type="ChEBI" id="CHEBI:78531"/>
        <dbReference type="ChEBI" id="CHEBI:456215"/>
        <dbReference type="EC" id="6.1.1.20"/>
    </reaction>
</comment>
<protein>
    <recommendedName>
        <fullName evidence="6">Phenylalanine--tRNA ligase beta subunit</fullName>
        <ecNumber evidence="5">6.1.1.20</ecNumber>
    </recommendedName>
    <alternativeName>
        <fullName evidence="15">Phenylalanyl-tRNA synthetase beta subunit</fullName>
    </alternativeName>
</protein>
<dbReference type="GO" id="GO:0004826">
    <property type="term" value="F:phenylalanine-tRNA ligase activity"/>
    <property type="evidence" value="ECO:0007669"/>
    <property type="project" value="UniProtKB-EC"/>
</dbReference>
<keyword evidence="12" id="KW-0460">Magnesium</keyword>
<evidence type="ECO:0000256" key="9">
    <source>
        <dbReference type="ARBA" id="ARBA00022723"/>
    </source>
</evidence>